<evidence type="ECO:0000256" key="1">
    <source>
        <dbReference type="SAM" id="MobiDB-lite"/>
    </source>
</evidence>
<reference evidence="2" key="1">
    <citation type="submission" date="2022-10" db="EMBL/GenBank/DDBJ databases">
        <title>Luteolibacter sp. GHJ8, whole genome shotgun sequencing project.</title>
        <authorList>
            <person name="Zhao G."/>
            <person name="Shen L."/>
        </authorList>
    </citation>
    <scope>NUCLEOTIDE SEQUENCE</scope>
    <source>
        <strain evidence="2">GHJ8</strain>
    </source>
</reference>
<gene>
    <name evidence="2" type="ORF">OJ996_21185</name>
</gene>
<proteinExistence type="predicted"/>
<evidence type="ECO:0000313" key="2">
    <source>
        <dbReference type="EMBL" id="MCW1916117.1"/>
    </source>
</evidence>
<sequence>MTKARTLAIIIPLASILGAAIWLAIPGQVSPATRPPEPLAGQNKRPSGSTEGKLRSIRLPAFKVEDISVAEFVDYLRGHSIASDGNPGDFPGVDIRIMPPHHGFQEDAEQGRLLTGDYRIRELALPSMTLEEVIRHAFEKTKIRYAVRDEVLWIHGPADHK</sequence>
<dbReference type="Proteomes" id="UP001165653">
    <property type="component" value="Unassembled WGS sequence"/>
</dbReference>
<feature type="region of interest" description="Disordered" evidence="1">
    <location>
        <begin position="33"/>
        <end position="52"/>
    </location>
</feature>
<keyword evidence="3" id="KW-1185">Reference proteome</keyword>
<protein>
    <submittedName>
        <fullName evidence="2">Uncharacterized protein</fullName>
    </submittedName>
</protein>
<accession>A0ABT3G8E1</accession>
<organism evidence="2 3">
    <name type="scientific">Luteolibacter rhizosphaerae</name>
    <dbReference type="NCBI Taxonomy" id="2989719"/>
    <lineage>
        <taxon>Bacteria</taxon>
        <taxon>Pseudomonadati</taxon>
        <taxon>Verrucomicrobiota</taxon>
        <taxon>Verrucomicrobiia</taxon>
        <taxon>Verrucomicrobiales</taxon>
        <taxon>Verrucomicrobiaceae</taxon>
        <taxon>Luteolibacter</taxon>
    </lineage>
</organism>
<dbReference type="RefSeq" id="WP_264515684.1">
    <property type="nucleotide sequence ID" value="NZ_JAPDDR010000012.1"/>
</dbReference>
<evidence type="ECO:0000313" key="3">
    <source>
        <dbReference type="Proteomes" id="UP001165653"/>
    </source>
</evidence>
<comment type="caution">
    <text evidence="2">The sequence shown here is derived from an EMBL/GenBank/DDBJ whole genome shotgun (WGS) entry which is preliminary data.</text>
</comment>
<name>A0ABT3G8E1_9BACT</name>
<dbReference type="EMBL" id="JAPDDR010000012">
    <property type="protein sequence ID" value="MCW1916117.1"/>
    <property type="molecule type" value="Genomic_DNA"/>
</dbReference>